<evidence type="ECO:0000313" key="2">
    <source>
        <dbReference type="Proteomes" id="UP000035909"/>
    </source>
</evidence>
<dbReference type="Proteomes" id="UP000035909">
    <property type="component" value="Unassembled WGS sequence"/>
</dbReference>
<dbReference type="PATRIC" id="fig|320778.3.peg.1123"/>
<dbReference type="EMBL" id="LDOU01000005">
    <property type="protein sequence ID" value="KLV10841.1"/>
    <property type="molecule type" value="Genomic_DNA"/>
</dbReference>
<organism evidence="1 2">
    <name type="scientific">Photobacterium ganghwense</name>
    <dbReference type="NCBI Taxonomy" id="320778"/>
    <lineage>
        <taxon>Bacteria</taxon>
        <taxon>Pseudomonadati</taxon>
        <taxon>Pseudomonadota</taxon>
        <taxon>Gammaproteobacteria</taxon>
        <taxon>Vibrionales</taxon>
        <taxon>Vibrionaceae</taxon>
        <taxon>Photobacterium</taxon>
    </lineage>
</organism>
<sequence length="89" mass="10350">MLLALAALRKRLFIQNDVQLLRINLYANTLPSDDFYWQFQFSCLQREYCQGYQALLTDKCLIESTSHSMKAIKRDAGDRTASDEQGREL</sequence>
<gene>
    <name evidence="1" type="ORF">ABT57_05200</name>
</gene>
<keyword evidence="2" id="KW-1185">Reference proteome</keyword>
<proteinExistence type="predicted"/>
<comment type="caution">
    <text evidence="1">The sequence shown here is derived from an EMBL/GenBank/DDBJ whole genome shotgun (WGS) entry which is preliminary data.</text>
</comment>
<reference evidence="1 2" key="1">
    <citation type="submission" date="2015-05" db="EMBL/GenBank/DDBJ databases">
        <title>Photobacterium galathea sp. nov.</title>
        <authorList>
            <person name="Machado H."/>
            <person name="Gram L."/>
        </authorList>
    </citation>
    <scope>NUCLEOTIDE SEQUENCE [LARGE SCALE GENOMIC DNA]</scope>
    <source>
        <strain evidence="1 2">DSM 22954</strain>
    </source>
</reference>
<name>A0A0J1HGU9_9GAMM</name>
<evidence type="ECO:0000313" key="1">
    <source>
        <dbReference type="EMBL" id="KLV10841.1"/>
    </source>
</evidence>
<dbReference type="STRING" id="320778.ABT57_05200"/>
<dbReference type="AlphaFoldDB" id="A0A0J1HGU9"/>
<accession>A0A0J1HGU9</accession>
<protein>
    <submittedName>
        <fullName evidence="1">Uncharacterized protein</fullName>
    </submittedName>
</protein>